<comment type="caution">
    <text evidence="1">The sequence shown here is derived from an EMBL/GenBank/DDBJ whole genome shotgun (WGS) entry which is preliminary data.</text>
</comment>
<feature type="non-terminal residue" evidence="1">
    <location>
        <position position="1"/>
    </location>
</feature>
<sequence>LLLYRALIEPHFDYCLPVWDVITNATALRTNLGWGNLYTRRKKQKAKLIFKVLIKRTPEYLQDLFKPFTREYDLRDKTNKLALLKLRTEFLQRSICCSGAHL</sequence>
<proteinExistence type="predicted"/>
<dbReference type="Proteomes" id="UP001159405">
    <property type="component" value="Unassembled WGS sequence"/>
</dbReference>
<organism evidence="1 2">
    <name type="scientific">Porites lobata</name>
    <dbReference type="NCBI Taxonomy" id="104759"/>
    <lineage>
        <taxon>Eukaryota</taxon>
        <taxon>Metazoa</taxon>
        <taxon>Cnidaria</taxon>
        <taxon>Anthozoa</taxon>
        <taxon>Hexacorallia</taxon>
        <taxon>Scleractinia</taxon>
        <taxon>Fungiina</taxon>
        <taxon>Poritidae</taxon>
        <taxon>Porites</taxon>
    </lineage>
</organism>
<protein>
    <submittedName>
        <fullName evidence="1">Uncharacterized protein</fullName>
    </submittedName>
</protein>
<name>A0ABN8P8V1_9CNID</name>
<gene>
    <name evidence="1" type="ORF">PLOB_00038961</name>
</gene>
<evidence type="ECO:0000313" key="2">
    <source>
        <dbReference type="Proteomes" id="UP001159405"/>
    </source>
</evidence>
<keyword evidence="2" id="KW-1185">Reference proteome</keyword>
<reference evidence="1 2" key="1">
    <citation type="submission" date="2022-05" db="EMBL/GenBank/DDBJ databases">
        <authorList>
            <consortium name="Genoscope - CEA"/>
            <person name="William W."/>
        </authorList>
    </citation>
    <scope>NUCLEOTIDE SEQUENCE [LARGE SCALE GENOMIC DNA]</scope>
</reference>
<feature type="non-terminal residue" evidence="1">
    <location>
        <position position="102"/>
    </location>
</feature>
<evidence type="ECO:0000313" key="1">
    <source>
        <dbReference type="EMBL" id="CAH3137377.1"/>
    </source>
</evidence>
<accession>A0ABN8P8V1</accession>
<dbReference type="EMBL" id="CALNXK010000059">
    <property type="protein sequence ID" value="CAH3137377.1"/>
    <property type="molecule type" value="Genomic_DNA"/>
</dbReference>